<dbReference type="AlphaFoldDB" id="A0A366DAD6"/>
<dbReference type="RefSeq" id="WP_067504955.1">
    <property type="nucleotide sequence ID" value="NZ_QNRE01000012.1"/>
</dbReference>
<evidence type="ECO:0000313" key="1">
    <source>
        <dbReference type="EMBL" id="RBO87021.1"/>
    </source>
</evidence>
<accession>A0A366DAD6</accession>
<evidence type="ECO:0000313" key="2">
    <source>
        <dbReference type="Proteomes" id="UP000252586"/>
    </source>
</evidence>
<keyword evidence="2" id="KW-1185">Reference proteome</keyword>
<comment type="caution">
    <text evidence="1">The sequence shown here is derived from an EMBL/GenBank/DDBJ whole genome shotgun (WGS) entry which is preliminary data.</text>
</comment>
<gene>
    <name evidence="1" type="ORF">DFR74_112198</name>
</gene>
<evidence type="ECO:0008006" key="3">
    <source>
        <dbReference type="Google" id="ProtNLM"/>
    </source>
</evidence>
<name>A0A366DAD6_9NOCA</name>
<organism evidence="1 2">
    <name type="scientific">Nocardia puris</name>
    <dbReference type="NCBI Taxonomy" id="208602"/>
    <lineage>
        <taxon>Bacteria</taxon>
        <taxon>Bacillati</taxon>
        <taxon>Actinomycetota</taxon>
        <taxon>Actinomycetes</taxon>
        <taxon>Mycobacteriales</taxon>
        <taxon>Nocardiaceae</taxon>
        <taxon>Nocardia</taxon>
    </lineage>
</organism>
<dbReference type="Proteomes" id="UP000252586">
    <property type="component" value="Unassembled WGS sequence"/>
</dbReference>
<protein>
    <recommendedName>
        <fullName evidence="3">Tail protein</fullName>
    </recommendedName>
</protein>
<proteinExistence type="predicted"/>
<sequence>MSRFLTLFLNGADGSRWNLTDETEGALLRPGPQKIFDAPASTYWLETSTGSHYQGMRYDRRDPVFSVQLHHPSRDPYAWADLDSRFRMALGKVGDGVFELEAHTNYGIRRLKMRQLTEPTAYATAEYEGKDPWLYRDSTLAIAAACENPFWEADPLVLEWELESGESGEAMLPFENRGDVEVCWRAQATAPAQWRFQDRSWGQKLYAKTTPPYHRAIDDANRMAEWLPLLLPGEDLSIDTDPDEPTLVAANGALVQGRWDGNGFLYPLRAGLLPTDVPVMVRNAYPGAAVKVWIPRRFSRPWGVTL</sequence>
<dbReference type="EMBL" id="QNRE01000012">
    <property type="protein sequence ID" value="RBO87021.1"/>
    <property type="molecule type" value="Genomic_DNA"/>
</dbReference>
<dbReference type="STRING" id="1210090.GCA_001613185_01338"/>
<dbReference type="OrthoDB" id="4407402at2"/>
<reference evidence="1 2" key="1">
    <citation type="submission" date="2018-06" db="EMBL/GenBank/DDBJ databases">
        <title>Genomic Encyclopedia of Type Strains, Phase IV (KMG-IV): sequencing the most valuable type-strain genomes for metagenomic binning, comparative biology and taxonomic classification.</title>
        <authorList>
            <person name="Goeker M."/>
        </authorList>
    </citation>
    <scope>NUCLEOTIDE SEQUENCE [LARGE SCALE GENOMIC DNA]</scope>
    <source>
        <strain evidence="1 2">DSM 44599</strain>
    </source>
</reference>